<feature type="transmembrane region" description="Helical" evidence="1">
    <location>
        <begin position="13"/>
        <end position="31"/>
    </location>
</feature>
<comment type="caution">
    <text evidence="2">The sequence shown here is derived from an EMBL/GenBank/DDBJ whole genome shotgun (WGS) entry which is preliminary data.</text>
</comment>
<protein>
    <recommendedName>
        <fullName evidence="4">Cell division protein</fullName>
    </recommendedName>
</protein>
<reference evidence="2 3" key="1">
    <citation type="submission" date="2009-01" db="EMBL/GenBank/DDBJ databases">
        <authorList>
            <person name="Qin X."/>
            <person name="Bachman B."/>
            <person name="Battles P."/>
            <person name="Bell A."/>
            <person name="Bess C."/>
            <person name="Bickham C."/>
            <person name="Chaboub L."/>
            <person name="Chen D."/>
            <person name="Coyle M."/>
            <person name="Deiros D.R."/>
            <person name="Dinh H."/>
            <person name="Forbes L."/>
            <person name="Fowler G."/>
            <person name="Francisco L."/>
            <person name="Fu Q."/>
            <person name="Gubbala S."/>
            <person name="Hale W."/>
            <person name="Han Y."/>
            <person name="Hemphill L."/>
            <person name="Highlander S.K."/>
            <person name="Hirani K."/>
            <person name="Hogues M."/>
            <person name="Jackson L."/>
            <person name="Jakkamsetti A."/>
            <person name="Javaid M."/>
            <person name="Jiang H."/>
            <person name="Korchina V."/>
            <person name="Kovar C."/>
            <person name="Lara F."/>
            <person name="Lee S."/>
            <person name="Mata R."/>
            <person name="Mathew T."/>
            <person name="Moen C."/>
            <person name="Morales K."/>
            <person name="Munidasa M."/>
            <person name="Nazareth L."/>
            <person name="Ngo R."/>
            <person name="Nguyen L."/>
            <person name="Okwuonu G."/>
            <person name="Ongeri F."/>
            <person name="Patil S."/>
            <person name="Petrosino J."/>
            <person name="Pham C."/>
            <person name="Pham P."/>
            <person name="Pu L.-L."/>
            <person name="Puazo M."/>
            <person name="Raj R."/>
            <person name="Reid J."/>
            <person name="Rouhana J."/>
            <person name="Saada N."/>
            <person name="Shang Y."/>
            <person name="Simmons D."/>
            <person name="Thornton R."/>
            <person name="Warren J."/>
            <person name="Weissenberger G."/>
            <person name="Zhang J."/>
            <person name="Zhang L."/>
            <person name="Zhou C."/>
            <person name="Zhu D."/>
            <person name="Muzny D."/>
            <person name="Worley K."/>
            <person name="Gibbs R."/>
        </authorList>
    </citation>
    <scope>NUCLEOTIDE SEQUENCE [LARGE SCALE GENOMIC DNA]</scope>
    <source>
        <strain evidence="2 3">DSM 16047</strain>
    </source>
</reference>
<dbReference type="EMBL" id="ACGU01000012">
    <property type="protein sequence ID" value="EEJ72941.1"/>
    <property type="molecule type" value="Genomic_DNA"/>
</dbReference>
<evidence type="ECO:0000313" key="2">
    <source>
        <dbReference type="EMBL" id="EEJ72941.1"/>
    </source>
</evidence>
<feature type="transmembrane region" description="Helical" evidence="1">
    <location>
        <begin position="268"/>
        <end position="288"/>
    </location>
</feature>
<dbReference type="AlphaFoldDB" id="C2EKH6"/>
<feature type="transmembrane region" description="Helical" evidence="1">
    <location>
        <begin position="529"/>
        <end position="550"/>
    </location>
</feature>
<feature type="transmembrane region" description="Helical" evidence="1">
    <location>
        <begin position="152"/>
        <end position="171"/>
    </location>
</feature>
<keyword evidence="1" id="KW-1133">Transmembrane helix</keyword>
<feature type="transmembrane region" description="Helical" evidence="1">
    <location>
        <begin position="76"/>
        <end position="96"/>
    </location>
</feature>
<accession>C2EKH6</accession>
<feature type="transmembrane region" description="Helical" evidence="1">
    <location>
        <begin position="222"/>
        <end position="247"/>
    </location>
</feature>
<dbReference type="Proteomes" id="UP000005583">
    <property type="component" value="Unassembled WGS sequence"/>
</dbReference>
<name>C2EKH6_9LACO</name>
<keyword evidence="1" id="KW-0812">Transmembrane</keyword>
<dbReference type="STRING" id="525365.HMPREF0548_0172"/>
<feature type="transmembrane region" description="Helical" evidence="1">
    <location>
        <begin position="362"/>
        <end position="379"/>
    </location>
</feature>
<feature type="transmembrane region" description="Helical" evidence="1">
    <location>
        <begin position="102"/>
        <end position="121"/>
    </location>
</feature>
<evidence type="ECO:0008006" key="4">
    <source>
        <dbReference type="Google" id="ProtNLM"/>
    </source>
</evidence>
<evidence type="ECO:0000313" key="3">
    <source>
        <dbReference type="Proteomes" id="UP000005583"/>
    </source>
</evidence>
<organism evidence="2 3">
    <name type="scientific">Lactobacillus ultunensis DSM 16047</name>
    <dbReference type="NCBI Taxonomy" id="525365"/>
    <lineage>
        <taxon>Bacteria</taxon>
        <taxon>Bacillati</taxon>
        <taxon>Bacillota</taxon>
        <taxon>Bacilli</taxon>
        <taxon>Lactobacillales</taxon>
        <taxon>Lactobacillaceae</taxon>
        <taxon>Lactobacillus</taxon>
    </lineage>
</organism>
<dbReference type="RefSeq" id="WP_007126362.1">
    <property type="nucleotide sequence ID" value="NZ_AZFO01000013.1"/>
</dbReference>
<dbReference type="OrthoDB" id="2328595at2"/>
<dbReference type="HOGENOM" id="CLU_034645_0_0_9"/>
<evidence type="ECO:0000256" key="1">
    <source>
        <dbReference type="SAM" id="Phobius"/>
    </source>
</evidence>
<keyword evidence="1" id="KW-0472">Membrane</keyword>
<gene>
    <name evidence="2" type="ORF">HMPREF0548_0172</name>
</gene>
<proteinExistence type="predicted"/>
<feature type="transmembrane region" description="Helical" evidence="1">
    <location>
        <begin position="336"/>
        <end position="356"/>
    </location>
</feature>
<sequence>MINKKVEGILKKIWPYLVFIVVAILLVSYQIQKHTTIVVADSYFHFSRFYDAAEQIKNHNFSYFQMNYSFNQTGRIINGFYGPFFAYLMGGLLLLVKNWFNFQIITTFLISLISSVGMYLCSKKVTNNTIISTLVGIIYMSQVKLWSSGSTFTSISSMLVPFVLLCGIRMVTNHEKPINWIQLALIMGIVSQIHVLSIVLFIILLLPFFIGGLVKAKSKSRMWLDLLFAVLITFLLTANIWFSLCYAKLGENLFNPISTSMTGGAISLRRFTILTIIVYLIQLVYVIIHWKKSFLNSFITSLAVVFGVLSTKIFPWRLIQQHFPILKETFQYPRRISVLFIPLILIALGITANEIVKKDNREISVGVIVLLSLVFLSSYNRTIRLNSFYTVNTFMLNTEENHRQIAAVRSKNPGELFVKKIITEPDYLPKYKNISSRKAIRVYSKTLKDSNSRFKHKVLSKGRLEISWKGKSLKEITLPLVIYKRSQLILNGKQVGNVHKNAVGMPRVKQLVGKNVAILSFKTTFLFKMLITIAILSWIIISVSGISFTIKERRNGKSEVL</sequence>
<keyword evidence="3" id="KW-1185">Reference proteome</keyword>
<dbReference type="PATRIC" id="fig|525365.8.peg.351"/>
<feature type="transmembrane region" description="Helical" evidence="1">
    <location>
        <begin position="183"/>
        <end position="210"/>
    </location>
</feature>
<feature type="transmembrane region" description="Helical" evidence="1">
    <location>
        <begin position="294"/>
        <end position="315"/>
    </location>
</feature>
<dbReference type="eggNOG" id="COG4485">
    <property type="taxonomic scope" value="Bacteria"/>
</dbReference>